<evidence type="ECO:0000256" key="1">
    <source>
        <dbReference type="ARBA" id="ARBA00004141"/>
    </source>
</evidence>
<accession>A0A1Y1U636</accession>
<gene>
    <name evidence="6" type="ORF">BD324DRAFT_643908</name>
</gene>
<dbReference type="InParanoid" id="A0A1Y1U636"/>
<dbReference type="InterPro" id="IPR045238">
    <property type="entry name" value="Tim23-like"/>
</dbReference>
<dbReference type="FunCoup" id="A0A1Y1U636">
    <property type="interactions" value="489"/>
</dbReference>
<dbReference type="Pfam" id="PF02466">
    <property type="entry name" value="Tim17"/>
    <property type="match status" value="1"/>
</dbReference>
<comment type="caution">
    <text evidence="6">The sequence shown here is derived from an EMBL/GenBank/DDBJ whole genome shotgun (WGS) entry which is preliminary data.</text>
</comment>
<keyword evidence="7" id="KW-1185">Reference proteome</keyword>
<proteinExistence type="predicted"/>
<reference evidence="6 7" key="1">
    <citation type="submission" date="2017-03" db="EMBL/GenBank/DDBJ databases">
        <title>Widespread Adenine N6-methylation of Active Genes in Fungi.</title>
        <authorList>
            <consortium name="DOE Joint Genome Institute"/>
            <person name="Mondo S.J."/>
            <person name="Dannebaum R.O."/>
            <person name="Kuo R.C."/>
            <person name="Louie K.B."/>
            <person name="Bewick A.J."/>
            <person name="Labutti K."/>
            <person name="Haridas S."/>
            <person name="Kuo A."/>
            <person name="Salamov A."/>
            <person name="Ahrendt S.R."/>
            <person name="Lau R."/>
            <person name="Bowen B.P."/>
            <person name="Lipzen A."/>
            <person name="Sullivan W."/>
            <person name="Andreopoulos W.B."/>
            <person name="Clum A."/>
            <person name="Lindquist E."/>
            <person name="Daum C."/>
            <person name="Northen T.R."/>
            <person name="Ramamoorthy G."/>
            <person name="Schmitz R.J."/>
            <person name="Gryganskyi A."/>
            <person name="Culley D."/>
            <person name="Magnuson J."/>
            <person name="James T.Y."/>
            <person name="O'Malley M.A."/>
            <person name="Stajich J.E."/>
            <person name="Spatafora J.W."/>
            <person name="Visel A."/>
            <person name="Grigoriev I.V."/>
        </authorList>
    </citation>
    <scope>NUCLEOTIDE SEQUENCE [LARGE SCALE GENOMIC DNA]</scope>
    <source>
        <strain evidence="6 7">NRRL Y-17943</strain>
    </source>
</reference>
<feature type="compositionally biased region" description="Low complexity" evidence="5">
    <location>
        <begin position="9"/>
        <end position="33"/>
    </location>
</feature>
<name>A0A1Y1U636_9TREE</name>
<evidence type="ECO:0000256" key="2">
    <source>
        <dbReference type="ARBA" id="ARBA00022692"/>
    </source>
</evidence>
<dbReference type="GO" id="GO:0005744">
    <property type="term" value="C:TIM23 mitochondrial import inner membrane translocase complex"/>
    <property type="evidence" value="ECO:0007669"/>
    <property type="project" value="TreeGrafter"/>
</dbReference>
<evidence type="ECO:0000256" key="4">
    <source>
        <dbReference type="ARBA" id="ARBA00023136"/>
    </source>
</evidence>
<dbReference type="PANTHER" id="PTHR15371">
    <property type="entry name" value="TIM23"/>
    <property type="match status" value="1"/>
</dbReference>
<evidence type="ECO:0000256" key="5">
    <source>
        <dbReference type="SAM" id="MobiDB-lite"/>
    </source>
</evidence>
<dbReference type="AlphaFoldDB" id="A0A1Y1U636"/>
<dbReference type="STRING" id="4999.A0A1Y1U636"/>
<comment type="subcellular location">
    <subcellularLocation>
        <location evidence="1">Membrane</location>
        <topology evidence="1">Multi-pass membrane protein</topology>
    </subcellularLocation>
</comment>
<sequence length="209" mass="21243">MGSTTANGSTSAPSSTLTPSSPSSSYPSALPSASDTLSGAYADPASLHPLAGLGKNLDFLQLEEDKLQNVEGAMNVLPSRGWTDDLCVGTGTTYVSGLAVGGVWGLKEGLGRQLGPNPAFKLRLNSVLNAATRRGTLLGNSLGVLAMFYNIANSSLDSIRGKHDVFNSMGAAALSGAVFKSTSGMRPAAMSAGLMASAAGAWSGFKRLV</sequence>
<evidence type="ECO:0000313" key="6">
    <source>
        <dbReference type="EMBL" id="ORX33501.1"/>
    </source>
</evidence>
<keyword evidence="2" id="KW-0812">Transmembrane</keyword>
<dbReference type="OrthoDB" id="159299at2759"/>
<dbReference type="RefSeq" id="XP_021867828.1">
    <property type="nucleotide sequence ID" value="XM_022017576.1"/>
</dbReference>
<keyword evidence="3" id="KW-1133">Transmembrane helix</keyword>
<dbReference type="GeneID" id="33559385"/>
<evidence type="ECO:0000256" key="3">
    <source>
        <dbReference type="ARBA" id="ARBA00022989"/>
    </source>
</evidence>
<dbReference type="PANTHER" id="PTHR15371:SF0">
    <property type="entry name" value="SD19278P"/>
    <property type="match status" value="1"/>
</dbReference>
<dbReference type="Proteomes" id="UP000193218">
    <property type="component" value="Unassembled WGS sequence"/>
</dbReference>
<keyword evidence="4" id="KW-0472">Membrane</keyword>
<evidence type="ECO:0000313" key="7">
    <source>
        <dbReference type="Proteomes" id="UP000193218"/>
    </source>
</evidence>
<organism evidence="6 7">
    <name type="scientific">Kockovaella imperatae</name>
    <dbReference type="NCBI Taxonomy" id="4999"/>
    <lineage>
        <taxon>Eukaryota</taxon>
        <taxon>Fungi</taxon>
        <taxon>Dikarya</taxon>
        <taxon>Basidiomycota</taxon>
        <taxon>Agaricomycotina</taxon>
        <taxon>Tremellomycetes</taxon>
        <taxon>Tremellales</taxon>
        <taxon>Cuniculitremaceae</taxon>
        <taxon>Kockovaella</taxon>
    </lineage>
</organism>
<feature type="region of interest" description="Disordered" evidence="5">
    <location>
        <begin position="1"/>
        <end position="33"/>
    </location>
</feature>
<dbReference type="GO" id="GO:0008320">
    <property type="term" value="F:protein transmembrane transporter activity"/>
    <property type="evidence" value="ECO:0007669"/>
    <property type="project" value="TreeGrafter"/>
</dbReference>
<dbReference type="GO" id="GO:0030150">
    <property type="term" value="P:protein import into mitochondrial matrix"/>
    <property type="evidence" value="ECO:0007669"/>
    <property type="project" value="TreeGrafter"/>
</dbReference>
<protein>
    <submittedName>
        <fullName evidence="6">Tim17/Tim22/Tim23/Pmp24 family-domain-containing protein</fullName>
    </submittedName>
</protein>
<dbReference type="EMBL" id="NBSH01000020">
    <property type="protein sequence ID" value="ORX33501.1"/>
    <property type="molecule type" value="Genomic_DNA"/>
</dbReference>